<dbReference type="AlphaFoldDB" id="D8LP33"/>
<sequence length="243" mass="27380">MAISEATANRKRRAEILKQRRRDGKVKQVMSSTLRNKRAAGAKLKADKLAQRERAQREKGEMRAEIKAQKKEIREERMRNAKLERELRSADAREARQKRETRKKDACTDTNLMAIRQAMMAAVPTALEMRDLTSAAFSRRRETMSSAWTSLRKFLVACHKKHFESVKKKKVAKAPRNPSKGSGVPVFKNRAVFLPDIGQVIDEAAYKKATAAAFGQGNVRAPGIPKKRGKSPRIAPIFLGTNV</sequence>
<organism evidence="2 3">
    <name type="scientific">Ectocarpus siliculosus</name>
    <name type="common">Brown alga</name>
    <name type="synonym">Conferva siliculosa</name>
    <dbReference type="NCBI Taxonomy" id="2880"/>
    <lineage>
        <taxon>Eukaryota</taxon>
        <taxon>Sar</taxon>
        <taxon>Stramenopiles</taxon>
        <taxon>Ochrophyta</taxon>
        <taxon>PX clade</taxon>
        <taxon>Phaeophyceae</taxon>
        <taxon>Ectocarpales</taxon>
        <taxon>Ectocarpaceae</taxon>
        <taxon>Ectocarpus</taxon>
    </lineage>
</organism>
<name>D8LP33_ECTSI</name>
<gene>
    <name evidence="2" type="ORF">Esi_0052_0295</name>
</gene>
<protein>
    <submittedName>
        <fullName evidence="2">EsV-1-217</fullName>
    </submittedName>
</protein>
<dbReference type="Proteomes" id="UP000002630">
    <property type="component" value="Linkage Group LG16"/>
</dbReference>
<dbReference type="InParanoid" id="D8LP33"/>
<feature type="region of interest" description="Disordered" evidence="1">
    <location>
        <begin position="1"/>
        <end position="73"/>
    </location>
</feature>
<evidence type="ECO:0000313" key="3">
    <source>
        <dbReference type="Proteomes" id="UP000002630"/>
    </source>
</evidence>
<evidence type="ECO:0000313" key="2">
    <source>
        <dbReference type="EMBL" id="CBN80304.1"/>
    </source>
</evidence>
<dbReference type="EMBL" id="FN649741">
    <property type="protein sequence ID" value="CBN80304.1"/>
    <property type="molecule type" value="Genomic_DNA"/>
</dbReference>
<reference evidence="2 3" key="1">
    <citation type="journal article" date="2010" name="Nature">
        <title>The Ectocarpus genome and the independent evolution of multicellularity in brown algae.</title>
        <authorList>
            <person name="Cock J.M."/>
            <person name="Sterck L."/>
            <person name="Rouze P."/>
            <person name="Scornet D."/>
            <person name="Allen A.E."/>
            <person name="Amoutzias G."/>
            <person name="Anthouard V."/>
            <person name="Artiguenave F."/>
            <person name="Aury J.M."/>
            <person name="Badger J.H."/>
            <person name="Beszteri B."/>
            <person name="Billiau K."/>
            <person name="Bonnet E."/>
            <person name="Bothwell J.H."/>
            <person name="Bowler C."/>
            <person name="Boyen C."/>
            <person name="Brownlee C."/>
            <person name="Carrano C.J."/>
            <person name="Charrier B."/>
            <person name="Cho G.Y."/>
            <person name="Coelho S.M."/>
            <person name="Collen J."/>
            <person name="Corre E."/>
            <person name="Da Silva C."/>
            <person name="Delage L."/>
            <person name="Delaroque N."/>
            <person name="Dittami S.M."/>
            <person name="Doulbeau S."/>
            <person name="Elias M."/>
            <person name="Farnham G."/>
            <person name="Gachon C.M."/>
            <person name="Gschloessl B."/>
            <person name="Heesch S."/>
            <person name="Jabbari K."/>
            <person name="Jubin C."/>
            <person name="Kawai H."/>
            <person name="Kimura K."/>
            <person name="Kloareg B."/>
            <person name="Kupper F.C."/>
            <person name="Lang D."/>
            <person name="Le Bail A."/>
            <person name="Leblanc C."/>
            <person name="Lerouge P."/>
            <person name="Lohr M."/>
            <person name="Lopez P.J."/>
            <person name="Martens C."/>
            <person name="Maumus F."/>
            <person name="Michel G."/>
            <person name="Miranda-Saavedra D."/>
            <person name="Morales J."/>
            <person name="Moreau H."/>
            <person name="Motomura T."/>
            <person name="Nagasato C."/>
            <person name="Napoli C.A."/>
            <person name="Nelson D.R."/>
            <person name="Nyvall-Collen P."/>
            <person name="Peters A.F."/>
            <person name="Pommier C."/>
            <person name="Potin P."/>
            <person name="Poulain J."/>
            <person name="Quesneville H."/>
            <person name="Read B."/>
            <person name="Rensing S.A."/>
            <person name="Ritter A."/>
            <person name="Rousvoal S."/>
            <person name="Samanta M."/>
            <person name="Samson G."/>
            <person name="Schroeder D.C."/>
            <person name="Segurens B."/>
            <person name="Strittmatter M."/>
            <person name="Tonon T."/>
            <person name="Tregear J.W."/>
            <person name="Valentin K."/>
            <person name="von Dassow P."/>
            <person name="Yamagishi T."/>
            <person name="Van de Peer Y."/>
            <person name="Wincker P."/>
        </authorList>
    </citation>
    <scope>NUCLEOTIDE SEQUENCE [LARGE SCALE GENOMIC DNA]</scope>
    <source>
        <strain evidence="3">Ec32 / CCAP1310/4</strain>
    </source>
</reference>
<proteinExistence type="predicted"/>
<evidence type="ECO:0000256" key="1">
    <source>
        <dbReference type="SAM" id="MobiDB-lite"/>
    </source>
</evidence>
<accession>D8LP33</accession>
<feature type="compositionally biased region" description="Basic residues" evidence="1">
    <location>
        <begin position="9"/>
        <end position="24"/>
    </location>
</feature>
<keyword evidence="3" id="KW-1185">Reference proteome</keyword>
<dbReference type="EMBL" id="FN648730">
    <property type="protein sequence ID" value="CBN80304.1"/>
    <property type="molecule type" value="Genomic_DNA"/>
</dbReference>
<feature type="compositionally biased region" description="Basic and acidic residues" evidence="1">
    <location>
        <begin position="44"/>
        <end position="73"/>
    </location>
</feature>